<dbReference type="CDD" id="cd07125">
    <property type="entry name" value="ALDH_PutA-P5CDH"/>
    <property type="match status" value="1"/>
</dbReference>
<comment type="cofactor">
    <cofactor evidence="1 18">
        <name>FAD</name>
        <dbReference type="ChEBI" id="CHEBI:57692"/>
    </cofactor>
</comment>
<comment type="function">
    <text evidence="18">Oxidizes proline to glutamate for use as a carbon and nitrogen source.</text>
</comment>
<dbReference type="Gene3D" id="3.40.309.10">
    <property type="entry name" value="Aldehyde Dehydrogenase, Chain A, domain 2"/>
    <property type="match status" value="1"/>
</dbReference>
<evidence type="ECO:0000256" key="13">
    <source>
        <dbReference type="ARBA" id="ARBA00023268"/>
    </source>
</evidence>
<keyword evidence="26" id="KW-1185">Reference proteome</keyword>
<dbReference type="InterPro" id="IPR050485">
    <property type="entry name" value="Proline_metab_enzyme"/>
</dbReference>
<dbReference type="Gene3D" id="3.20.20.220">
    <property type="match status" value="1"/>
</dbReference>
<keyword evidence="12 18" id="KW-0804">Transcription</keyword>
<dbReference type="InterPro" id="IPR041349">
    <property type="entry name" value="PRODH"/>
</dbReference>
<name>A0A249P6J3_9HYPH</name>
<dbReference type="NCBIfam" id="TIGR01238">
    <property type="entry name" value="D1pyr5carbox3"/>
    <property type="match status" value="1"/>
</dbReference>
<sequence>MIQLQQSAPRSEAAPAPFTDFAPPTRPQSTLRRAITAAYRRPETECLPPLVEAATLPQETREAAAKTARKLVEALRAKHSGSGVEGLVQEYSLSSQEGVALMCLAEALLRIPDTATRDALIRDKISDGDWKSHLGGGRSLFVNAATWGLVVTGKLTSTVNDRSLSAALTRLIARCGEPVIRRGVDMAMRMMGEQFVTGETIKEALQRAKELEKKGFTYSYDMLGEAATTAADAERYYKDYETAIHAIGKASAGRGTYEGPGISIKLSALHPRYVRAQAARVMSELLPRVKALAMLAKEYDIGFNIDAEEADRLELSLDLLEELCLDADLTGWNGMGFVVQAYGKRCPFVLDYIIDLARRSGRRMMVRLVKGAYWDAEIKRAQLDGLEDFPVFTRKIHTDVSYVACARKLLQASDVIFPQFATHNAQTLATIYHMAGKDFRVGTYEFQCLHGMGEPLYEEVVGPDKLNRPCRIYAPVGTHETLLAYLVRRLLENGANSSFVHRIADPKVSVSELITDPVEIVRAMPVVGAKHDKIALPARLFGESRTNSAGLDLSNEATLASLTQMLKASAAVSWVAAPQLSAGAASGELRPVVNPGDHRDVVGSVTETSDADARRAAQLAAEAAQAWAAVSPTERAACLDRAADLMQAQMPTLLGLIMREAGKSLPNAIAEVREAIDFLRYYAEQTRRTLGPAHAPLGPIVCISPWNFPLAIFTGQIAAALVAGNPVLAKPAEETPLIAAEGVRILHEAGVPAGALQFLPGDGRVGAALVAAPEIAGVMFTGSTEVARLIQAQLADRLSPAGRPIPFIAETGGQNAMIVDSSALAEQVVGDVITSAFDSAGQRCSALRVLCLQEDVADRTLTMLKGALHELKIGRTDRLSVDVGPVITAEAKEGIEKHIDRMRGLGRKVEQIGLASETGHGTFVPPTIIELENISDLKREVFGPVLHVIRYRREDLDRLIDDINATGYGLTFGLHTRLDETIAHVTDRIKAGNLYVNRNIIGAVVGVQPFGGRGLSGTGPKAGGPLYLGRLVKNAPVPPQHSSVHTDPVLRDFAKWLDGKGATAAAEAARNAGSNSALGLDVELPGPVGERNLYALHPRGRVLIVPTSESGLYRQLAAALATGNSVVVDATSGLQSSLKDLPHSVAARVSWSKDWAADGPFAGALVEGDGERIRIVNKAIAALPGPLVLVQAASSEEITRNPDAYCLNWLVEEISMSINTAAAGGNASLMAIG</sequence>
<dbReference type="Gene3D" id="3.40.605.10">
    <property type="entry name" value="Aldehyde Dehydrogenase, Chain A, domain 1"/>
    <property type="match status" value="1"/>
</dbReference>
<dbReference type="InterPro" id="IPR025703">
    <property type="entry name" value="Bifunct_PutA"/>
</dbReference>
<gene>
    <name evidence="25" type="ORF">SJ05684_c00860</name>
</gene>
<feature type="domain" description="Proline utilization A proline dehydrogenase N-terminal" evidence="24">
    <location>
        <begin position="29"/>
        <end position="76"/>
    </location>
</feature>
<dbReference type="KEGG" id="esj:SJ05684_c00860"/>
<dbReference type="InterPro" id="IPR002872">
    <property type="entry name" value="Proline_DH_dom"/>
</dbReference>
<dbReference type="GO" id="GO:0003677">
    <property type="term" value="F:DNA binding"/>
    <property type="evidence" value="ECO:0007669"/>
    <property type="project" value="UniProtKB-KW"/>
</dbReference>
<dbReference type="eggNOG" id="COG4230">
    <property type="taxonomic scope" value="Bacteria"/>
</dbReference>
<keyword evidence="13" id="KW-0511">Multifunctional enzyme</keyword>
<dbReference type="AlphaFoldDB" id="A0A249P6J3"/>
<keyword evidence="7 18" id="KW-0560">Oxidoreductase</keyword>
<keyword evidence="9 18" id="KW-0520">NAD</keyword>
<protein>
    <recommendedName>
        <fullName evidence="18">Bifunctional protein PutA</fullName>
    </recommendedName>
    <domain>
        <recommendedName>
            <fullName evidence="18">Proline dehydrogenase</fullName>
            <ecNumber evidence="18">1.5.5.2</ecNumber>
        </recommendedName>
        <alternativeName>
            <fullName evidence="18">Proline oxidase</fullName>
        </alternativeName>
    </domain>
    <domain>
        <recommendedName>
            <fullName evidence="18">Delta-1-pyrroline-5-carboxylate dehydrogenase</fullName>
            <shortName evidence="18">P5C dehydrogenase</shortName>
            <ecNumber evidence="18">1.2.1.88</ecNumber>
        </recommendedName>
        <alternativeName>
            <fullName evidence="18">L-glutamate gamma-semialdehyde dehydrogenase</fullName>
        </alternativeName>
    </domain>
</protein>
<evidence type="ECO:0000256" key="4">
    <source>
        <dbReference type="ARBA" id="ARBA00022491"/>
    </source>
</evidence>
<dbReference type="FunFam" id="1.20.5.460:FF:000001">
    <property type="entry name" value="Bifunctional protein PutA"/>
    <property type="match status" value="1"/>
</dbReference>
<feature type="region of interest" description="Disordered" evidence="20">
    <location>
        <begin position="1"/>
        <end position="27"/>
    </location>
</feature>
<evidence type="ECO:0000259" key="22">
    <source>
        <dbReference type="Pfam" id="PF01619"/>
    </source>
</evidence>
<dbReference type="NCBIfam" id="NF008869">
    <property type="entry name" value="PRK11904.1"/>
    <property type="match status" value="1"/>
</dbReference>
<comment type="catalytic activity">
    <reaction evidence="15 18">
        <text>L-proline + a quinone = (S)-1-pyrroline-5-carboxylate + a quinol + H(+)</text>
        <dbReference type="Rhea" id="RHEA:23784"/>
        <dbReference type="ChEBI" id="CHEBI:15378"/>
        <dbReference type="ChEBI" id="CHEBI:17388"/>
        <dbReference type="ChEBI" id="CHEBI:24646"/>
        <dbReference type="ChEBI" id="CHEBI:60039"/>
        <dbReference type="ChEBI" id="CHEBI:132124"/>
        <dbReference type="EC" id="1.5.5.2"/>
    </reaction>
</comment>
<dbReference type="FunFam" id="3.20.20.220:FF:000004">
    <property type="entry name" value="Bifunctional protein PutA"/>
    <property type="match status" value="1"/>
</dbReference>
<keyword evidence="6 18" id="KW-0274">FAD</keyword>
<proteinExistence type="inferred from homology"/>
<evidence type="ECO:0000313" key="26">
    <source>
        <dbReference type="Proteomes" id="UP000217211"/>
    </source>
</evidence>
<dbReference type="InterPro" id="IPR016162">
    <property type="entry name" value="Ald_DH_N"/>
</dbReference>
<keyword evidence="4 18" id="KW-0678">Repressor</keyword>
<evidence type="ECO:0000256" key="1">
    <source>
        <dbReference type="ARBA" id="ARBA00001974"/>
    </source>
</evidence>
<evidence type="ECO:0000256" key="9">
    <source>
        <dbReference type="ARBA" id="ARBA00023027"/>
    </source>
</evidence>
<feature type="compositionally biased region" description="Low complexity" evidence="20">
    <location>
        <begin position="13"/>
        <end position="23"/>
    </location>
</feature>
<feature type="active site" evidence="19">
    <location>
        <position position="810"/>
    </location>
</feature>
<evidence type="ECO:0000259" key="21">
    <source>
        <dbReference type="Pfam" id="PF00171"/>
    </source>
</evidence>
<dbReference type="OrthoDB" id="9812625at2"/>
<dbReference type="InterPro" id="IPR029041">
    <property type="entry name" value="FAD-linked_oxidoreductase-like"/>
</dbReference>
<dbReference type="InterPro" id="IPR005933">
    <property type="entry name" value="PutA_C"/>
</dbReference>
<evidence type="ECO:0000256" key="5">
    <source>
        <dbReference type="ARBA" id="ARBA00022630"/>
    </source>
</evidence>
<dbReference type="InterPro" id="IPR016160">
    <property type="entry name" value="Ald_DH_CS_CYS"/>
</dbReference>
<evidence type="ECO:0000256" key="6">
    <source>
        <dbReference type="ARBA" id="ARBA00022827"/>
    </source>
</evidence>
<feature type="domain" description="Proline dehydrogenase PutA" evidence="23">
    <location>
        <begin position="84"/>
        <end position="195"/>
    </location>
</feature>
<dbReference type="eggNOG" id="COG0506">
    <property type="taxonomic scope" value="Bacteria"/>
</dbReference>
<keyword evidence="8 18" id="KW-0805">Transcription regulation</keyword>
<evidence type="ECO:0000256" key="2">
    <source>
        <dbReference type="ARBA" id="ARBA00004739"/>
    </source>
</evidence>
<feature type="domain" description="Proline dehydrogenase" evidence="22">
    <location>
        <begin position="204"/>
        <end position="502"/>
    </location>
</feature>
<dbReference type="EC" id="1.2.1.88" evidence="18"/>
<dbReference type="InterPro" id="IPR024082">
    <property type="entry name" value="PRODH_PutA_dom_II"/>
</dbReference>
<dbReference type="Pfam" id="PF18327">
    <property type="entry name" value="PRODH"/>
    <property type="match status" value="1"/>
</dbReference>
<dbReference type="UniPathway" id="UPA00261">
    <property type="reaction ID" value="UER00373"/>
</dbReference>
<evidence type="ECO:0000259" key="23">
    <source>
        <dbReference type="Pfam" id="PF14850"/>
    </source>
</evidence>
<evidence type="ECO:0000256" key="11">
    <source>
        <dbReference type="ARBA" id="ARBA00023125"/>
    </source>
</evidence>
<dbReference type="GO" id="GO:0010133">
    <property type="term" value="P:L-proline catabolic process to L-glutamate"/>
    <property type="evidence" value="ECO:0007669"/>
    <property type="project" value="UniProtKB-UniRule"/>
</dbReference>
<evidence type="ECO:0000313" key="25">
    <source>
        <dbReference type="EMBL" id="ASY61558.1"/>
    </source>
</evidence>
<keyword evidence="10 18" id="KW-0642">Proline metabolism</keyword>
<dbReference type="FunFam" id="3.40.309.10:FF:000005">
    <property type="entry name" value="1-pyrroline-5-carboxylate dehydrogenase 1"/>
    <property type="match status" value="1"/>
</dbReference>
<dbReference type="PANTHER" id="PTHR42862:SF1">
    <property type="entry name" value="DELTA-1-PYRROLINE-5-CARBOXYLATE DEHYDROGENASE 2, ISOFORM A-RELATED"/>
    <property type="match status" value="1"/>
</dbReference>
<evidence type="ECO:0000256" key="15">
    <source>
        <dbReference type="ARBA" id="ARBA00048779"/>
    </source>
</evidence>
<dbReference type="Proteomes" id="UP000217211">
    <property type="component" value="Chromosome"/>
</dbReference>
<dbReference type="Gene3D" id="1.20.5.460">
    <property type="entry name" value="Single helix bin"/>
    <property type="match status" value="1"/>
</dbReference>
<feature type="domain" description="Aldehyde dehydrogenase" evidence="21">
    <location>
        <begin position="589"/>
        <end position="1025"/>
    </location>
</feature>
<dbReference type="GO" id="GO:0003700">
    <property type="term" value="F:DNA-binding transcription factor activity"/>
    <property type="evidence" value="ECO:0007669"/>
    <property type="project" value="InterPro"/>
</dbReference>
<dbReference type="PANTHER" id="PTHR42862">
    <property type="entry name" value="DELTA-1-PYRROLINE-5-CARBOXYLATE DEHYDROGENASE 1, ISOFORM A-RELATED"/>
    <property type="match status" value="1"/>
</dbReference>
<dbReference type="InterPro" id="IPR024089">
    <property type="entry name" value="PRODH_PutA_dom_I/II"/>
</dbReference>
<dbReference type="RefSeq" id="WP_034853883.1">
    <property type="nucleotide sequence ID" value="NZ_AJQT01000035.1"/>
</dbReference>
<dbReference type="InterPro" id="IPR016161">
    <property type="entry name" value="Ald_DH/histidinol_DH"/>
</dbReference>
<dbReference type="STRING" id="716928.GCA_000261485_01807"/>
<dbReference type="Pfam" id="PF14850">
    <property type="entry name" value="Pro_dh-DNA_bdg"/>
    <property type="match status" value="1"/>
</dbReference>
<dbReference type="PIRSF" id="PIRSF000197">
    <property type="entry name" value="Bifunct_PutA"/>
    <property type="match status" value="1"/>
</dbReference>
<dbReference type="SUPFAM" id="SSF51730">
    <property type="entry name" value="FAD-linked oxidoreductase"/>
    <property type="match status" value="1"/>
</dbReference>
<dbReference type="NCBIfam" id="NF008772">
    <property type="entry name" value="PRK11809.1"/>
    <property type="match status" value="1"/>
</dbReference>
<dbReference type="EMBL" id="CP023067">
    <property type="protein sequence ID" value="ASY61558.1"/>
    <property type="molecule type" value="Genomic_DNA"/>
</dbReference>
<evidence type="ECO:0000256" key="3">
    <source>
        <dbReference type="ARBA" id="ARBA00004786"/>
    </source>
</evidence>
<evidence type="ECO:0000256" key="14">
    <source>
        <dbReference type="ARBA" id="ARBA00048142"/>
    </source>
</evidence>
<evidence type="ECO:0000256" key="12">
    <source>
        <dbReference type="ARBA" id="ARBA00023163"/>
    </source>
</evidence>
<evidence type="ECO:0000256" key="18">
    <source>
        <dbReference type="PIRNR" id="PIRNR000197"/>
    </source>
</evidence>
<comment type="catalytic activity">
    <reaction evidence="14 18">
        <text>L-glutamate 5-semialdehyde + NAD(+) + H2O = L-glutamate + NADH + 2 H(+)</text>
        <dbReference type="Rhea" id="RHEA:30235"/>
        <dbReference type="ChEBI" id="CHEBI:15377"/>
        <dbReference type="ChEBI" id="CHEBI:15378"/>
        <dbReference type="ChEBI" id="CHEBI:29985"/>
        <dbReference type="ChEBI" id="CHEBI:57540"/>
        <dbReference type="ChEBI" id="CHEBI:57945"/>
        <dbReference type="ChEBI" id="CHEBI:58066"/>
        <dbReference type="EC" id="1.2.1.88"/>
    </reaction>
</comment>
<evidence type="ECO:0000259" key="24">
    <source>
        <dbReference type="Pfam" id="PF18327"/>
    </source>
</evidence>
<comment type="similarity">
    <text evidence="16 18">In the N-terminal section; belongs to the proline dehydrogenase family.</text>
</comment>
<comment type="pathway">
    <text evidence="3 18">Amino-acid degradation; L-proline degradation into L-glutamate; L-glutamate from L-proline: step 2/2.</text>
</comment>
<evidence type="ECO:0000256" key="16">
    <source>
        <dbReference type="ARBA" id="ARBA00060889"/>
    </source>
</evidence>
<evidence type="ECO:0000256" key="10">
    <source>
        <dbReference type="ARBA" id="ARBA00023062"/>
    </source>
</evidence>
<comment type="pathway">
    <text evidence="2 18">Amino-acid degradation; L-proline degradation into L-glutamate; L-glutamate from L-proline: step 1/2.</text>
</comment>
<dbReference type="GO" id="GO:0003842">
    <property type="term" value="F:L-glutamate gamma-semialdehyde dehydrogenase activity"/>
    <property type="evidence" value="ECO:0007669"/>
    <property type="project" value="UniProtKB-UniRule"/>
</dbReference>
<accession>A0A249P6J3</accession>
<dbReference type="Pfam" id="PF00171">
    <property type="entry name" value="Aldedh"/>
    <property type="match status" value="1"/>
</dbReference>
<dbReference type="PROSITE" id="PS00070">
    <property type="entry name" value="ALDEHYDE_DEHYDR_CYS"/>
    <property type="match status" value="1"/>
</dbReference>
<evidence type="ECO:0000256" key="20">
    <source>
        <dbReference type="SAM" id="MobiDB-lite"/>
    </source>
</evidence>
<dbReference type="InterPro" id="IPR016163">
    <property type="entry name" value="Ald_DH_C"/>
</dbReference>
<organism evidence="25 26">
    <name type="scientific">Sinorhizobium sojae CCBAU 05684</name>
    <dbReference type="NCBI Taxonomy" id="716928"/>
    <lineage>
        <taxon>Bacteria</taxon>
        <taxon>Pseudomonadati</taxon>
        <taxon>Pseudomonadota</taxon>
        <taxon>Alphaproteobacteria</taxon>
        <taxon>Hyphomicrobiales</taxon>
        <taxon>Rhizobiaceae</taxon>
        <taxon>Sinorhizobium/Ensifer group</taxon>
        <taxon>Sinorhizobium</taxon>
    </lineage>
</organism>
<reference evidence="25 26" key="1">
    <citation type="submission" date="2017-08" db="EMBL/GenBank/DDBJ databases">
        <title>Multipartite genome sequences of Sinorhizobium species nodulating soybeans.</title>
        <authorList>
            <person name="Tian C.F."/>
        </authorList>
    </citation>
    <scope>NUCLEOTIDE SEQUENCE [LARGE SCALE GENOMIC DNA]</scope>
    <source>
        <strain evidence="25 26">CCBAU 05684</strain>
    </source>
</reference>
<dbReference type="GO" id="GO:0004657">
    <property type="term" value="F:proline dehydrogenase activity"/>
    <property type="evidence" value="ECO:0007669"/>
    <property type="project" value="UniProtKB-UniRule"/>
</dbReference>
<dbReference type="Gene3D" id="1.20.5.550">
    <property type="entry name" value="Single Helix bin"/>
    <property type="match status" value="1"/>
</dbReference>
<dbReference type="SUPFAM" id="SSF81935">
    <property type="entry name" value="N-terminal domain of bifunctional PutA protein"/>
    <property type="match status" value="1"/>
</dbReference>
<dbReference type="InterPro" id="IPR024090">
    <property type="entry name" value="PRODH_PutA_dom_I"/>
</dbReference>
<feature type="active site" evidence="19">
    <location>
        <position position="844"/>
    </location>
</feature>
<keyword evidence="5 18" id="KW-0285">Flavoprotein</keyword>
<evidence type="ECO:0000256" key="19">
    <source>
        <dbReference type="PIRSR" id="PIRSR000197-1"/>
    </source>
</evidence>
<dbReference type="SUPFAM" id="SSF53720">
    <property type="entry name" value="ALDH-like"/>
    <property type="match status" value="1"/>
</dbReference>
<evidence type="ECO:0000256" key="17">
    <source>
        <dbReference type="ARBA" id="ARBA00060911"/>
    </source>
</evidence>
<keyword evidence="11 18" id="KW-0238">DNA-binding</keyword>
<comment type="similarity">
    <text evidence="17 18">In the C-terminal section; belongs to the aldehyde dehydrogenase family.</text>
</comment>
<evidence type="ECO:0000256" key="8">
    <source>
        <dbReference type="ARBA" id="ARBA00023015"/>
    </source>
</evidence>
<dbReference type="Pfam" id="PF01619">
    <property type="entry name" value="Pro_dh"/>
    <property type="match status" value="1"/>
</dbReference>
<evidence type="ECO:0000256" key="7">
    <source>
        <dbReference type="ARBA" id="ARBA00023002"/>
    </source>
</evidence>
<dbReference type="GO" id="GO:0009898">
    <property type="term" value="C:cytoplasmic side of plasma membrane"/>
    <property type="evidence" value="ECO:0007669"/>
    <property type="project" value="TreeGrafter"/>
</dbReference>
<dbReference type="EC" id="1.5.5.2" evidence="18"/>
<dbReference type="InterPro" id="IPR015590">
    <property type="entry name" value="Aldehyde_DH_dom"/>
</dbReference>